<dbReference type="Gramene" id="RZC75622">
    <property type="protein sequence ID" value="RZC75622"/>
    <property type="gene ID" value="C5167_051101"/>
</dbReference>
<protein>
    <submittedName>
        <fullName evidence="1">Uncharacterized protein</fullName>
    </submittedName>
</protein>
<keyword evidence="2" id="KW-1185">Reference proteome</keyword>
<evidence type="ECO:0000313" key="2">
    <source>
        <dbReference type="Proteomes" id="UP000316621"/>
    </source>
</evidence>
<reference evidence="1 2" key="1">
    <citation type="journal article" date="2018" name="Science">
        <title>The opium poppy genome and morphinan production.</title>
        <authorList>
            <person name="Guo L."/>
            <person name="Winzer T."/>
            <person name="Yang X."/>
            <person name="Li Y."/>
            <person name="Ning Z."/>
            <person name="He Z."/>
            <person name="Teodor R."/>
            <person name="Lu Y."/>
            <person name="Bowser T.A."/>
            <person name="Graham I.A."/>
            <person name="Ye K."/>
        </authorList>
    </citation>
    <scope>NUCLEOTIDE SEQUENCE [LARGE SCALE GENOMIC DNA]</scope>
    <source>
        <strain evidence="2">cv. HN1</strain>
        <tissue evidence="1">Leaves</tissue>
    </source>
</reference>
<evidence type="ECO:0000313" key="1">
    <source>
        <dbReference type="EMBL" id="RZC75622.1"/>
    </source>
</evidence>
<organism evidence="1 2">
    <name type="scientific">Papaver somniferum</name>
    <name type="common">Opium poppy</name>
    <dbReference type="NCBI Taxonomy" id="3469"/>
    <lineage>
        <taxon>Eukaryota</taxon>
        <taxon>Viridiplantae</taxon>
        <taxon>Streptophyta</taxon>
        <taxon>Embryophyta</taxon>
        <taxon>Tracheophyta</taxon>
        <taxon>Spermatophyta</taxon>
        <taxon>Magnoliopsida</taxon>
        <taxon>Ranunculales</taxon>
        <taxon>Papaveraceae</taxon>
        <taxon>Papaveroideae</taxon>
        <taxon>Papaver</taxon>
    </lineage>
</organism>
<sequence>MNNVVNFFEEEKATRKGEMKMVLRWWLVQNLGISMGRRRDFAATEKSMHLLEKWVVGGDVQLVTEQVGGCSWSWEKFGSISIEAVVVVLQGDGVFEGKMFALPVLDHL</sequence>
<proteinExistence type="predicted"/>
<accession>A0A4Y7KT91</accession>
<gene>
    <name evidence="1" type="ORF">C5167_051101</name>
</gene>
<dbReference type="EMBL" id="CM010722">
    <property type="protein sequence ID" value="RZC75622.1"/>
    <property type="molecule type" value="Genomic_DNA"/>
</dbReference>
<name>A0A4Y7KT91_PAPSO</name>
<dbReference type="Proteomes" id="UP000316621">
    <property type="component" value="Chromosome 8"/>
</dbReference>
<dbReference type="AlphaFoldDB" id="A0A4Y7KT91"/>